<dbReference type="EMBL" id="JBHRTS010000003">
    <property type="protein sequence ID" value="MFC3193690.1"/>
    <property type="molecule type" value="Genomic_DNA"/>
</dbReference>
<comment type="caution">
    <text evidence="4">The sequence shown here is derived from an EMBL/GenBank/DDBJ whole genome shotgun (WGS) entry which is preliminary data.</text>
</comment>
<dbReference type="InterPro" id="IPR027417">
    <property type="entry name" value="P-loop_NTPase"/>
</dbReference>
<keyword evidence="2" id="KW-0808">Transferase</keyword>
<organism evidence="4 5">
    <name type="scientific">Marinicella sediminis</name>
    <dbReference type="NCBI Taxonomy" id="1792834"/>
    <lineage>
        <taxon>Bacteria</taxon>
        <taxon>Pseudomonadati</taxon>
        <taxon>Pseudomonadota</taxon>
        <taxon>Gammaproteobacteria</taxon>
        <taxon>Lysobacterales</taxon>
        <taxon>Marinicellaceae</taxon>
        <taxon>Marinicella</taxon>
    </lineage>
</organism>
<evidence type="ECO:0000256" key="2">
    <source>
        <dbReference type="ARBA" id="ARBA00022932"/>
    </source>
</evidence>
<keyword evidence="2" id="KW-0239">DNA-directed DNA polymerase</keyword>
<evidence type="ECO:0000256" key="3">
    <source>
        <dbReference type="ARBA" id="ARBA00049244"/>
    </source>
</evidence>
<evidence type="ECO:0000313" key="4">
    <source>
        <dbReference type="EMBL" id="MFC3193690.1"/>
    </source>
</evidence>
<dbReference type="RefSeq" id="WP_077411503.1">
    <property type="nucleotide sequence ID" value="NZ_JBHRTS010000003.1"/>
</dbReference>
<evidence type="ECO:0000313" key="5">
    <source>
        <dbReference type="Proteomes" id="UP001595533"/>
    </source>
</evidence>
<dbReference type="Gene3D" id="3.40.50.300">
    <property type="entry name" value="P-loop containing nucleotide triphosphate hydrolases"/>
    <property type="match status" value="1"/>
</dbReference>
<protein>
    <recommendedName>
        <fullName evidence="1">DNA-directed DNA polymerase</fullName>
        <ecNumber evidence="1">2.7.7.7</ecNumber>
    </recommendedName>
</protein>
<keyword evidence="5" id="KW-1185">Reference proteome</keyword>
<keyword evidence="2" id="KW-0548">Nucleotidyltransferase</keyword>
<comment type="catalytic activity">
    <reaction evidence="3">
        <text>DNA(n) + a 2'-deoxyribonucleoside 5'-triphosphate = DNA(n+1) + diphosphate</text>
        <dbReference type="Rhea" id="RHEA:22508"/>
        <dbReference type="Rhea" id="RHEA-COMP:17339"/>
        <dbReference type="Rhea" id="RHEA-COMP:17340"/>
        <dbReference type="ChEBI" id="CHEBI:33019"/>
        <dbReference type="ChEBI" id="CHEBI:61560"/>
        <dbReference type="ChEBI" id="CHEBI:173112"/>
        <dbReference type="EC" id="2.7.7.7"/>
    </reaction>
</comment>
<name>A0ABV7J9Z4_9GAMM</name>
<evidence type="ECO:0000256" key="1">
    <source>
        <dbReference type="ARBA" id="ARBA00012417"/>
    </source>
</evidence>
<dbReference type="InterPro" id="IPR050238">
    <property type="entry name" value="DNA_Rep/Repair_Clamp_Loader"/>
</dbReference>
<reference evidence="5" key="1">
    <citation type="journal article" date="2019" name="Int. J. Syst. Evol. Microbiol.">
        <title>The Global Catalogue of Microorganisms (GCM) 10K type strain sequencing project: providing services to taxonomists for standard genome sequencing and annotation.</title>
        <authorList>
            <consortium name="The Broad Institute Genomics Platform"/>
            <consortium name="The Broad Institute Genome Sequencing Center for Infectious Disease"/>
            <person name="Wu L."/>
            <person name="Ma J."/>
        </authorList>
    </citation>
    <scope>NUCLEOTIDE SEQUENCE [LARGE SCALE GENOMIC DNA]</scope>
    <source>
        <strain evidence="5">KCTC 42953</strain>
    </source>
</reference>
<dbReference type="EC" id="2.7.7.7" evidence="1"/>
<dbReference type="SUPFAM" id="SSF52540">
    <property type="entry name" value="P-loop containing nucleoside triphosphate hydrolases"/>
    <property type="match status" value="1"/>
</dbReference>
<dbReference type="PANTHER" id="PTHR11669:SF8">
    <property type="entry name" value="DNA POLYMERASE III SUBUNIT DELTA"/>
    <property type="match status" value="1"/>
</dbReference>
<proteinExistence type="predicted"/>
<dbReference type="Proteomes" id="UP001595533">
    <property type="component" value="Unassembled WGS sequence"/>
</dbReference>
<dbReference type="PANTHER" id="PTHR11669">
    <property type="entry name" value="REPLICATION FACTOR C / DNA POLYMERASE III GAMMA-TAU SUBUNIT"/>
    <property type="match status" value="1"/>
</dbReference>
<dbReference type="Pfam" id="PF13177">
    <property type="entry name" value="DNA_pol3_delta2"/>
    <property type="match status" value="1"/>
</dbReference>
<gene>
    <name evidence="4" type="ORF">ACFODZ_05510</name>
</gene>
<accession>A0ABV7J9Z4</accession>
<sequence>MNLFWLTKHQQQWQASIKTDHKPQAVIISGHQGVGKKSLLDLLLADLLCGAQQPACGACQNCRLFQLGSHPDIKKLVPDKNLIKVSMVREVTQFFTSTPHCSAHKVAIIEEAHLMNKAAANALLKILEEPPGSGMLFLITNHKQSLMPTIRSRCVELAVHLTPDEELRLPDWLSEQGDWQVDQIVDALQLSDHHPLSALQILQDEQLDLVNEHLDLILQVLSGQASVSAVARQLSELEDLQFWQHLQRYFLGLIKSLLNPRIPEINAAHPLNQFMKKAPKVVHILIELNDLIQMIMVNLNTQIKKQLLIESVLIEIKKPFNGGR</sequence>